<gene>
    <name evidence="6" type="ORF">GGR27_001143</name>
</gene>
<evidence type="ECO:0000256" key="3">
    <source>
        <dbReference type="ARBA" id="ARBA00023163"/>
    </source>
</evidence>
<reference evidence="6 7" key="1">
    <citation type="submission" date="2020-03" db="EMBL/GenBank/DDBJ databases">
        <title>Genomic Encyclopedia of Type Strains, Phase IV (KMG-IV): sequencing the most valuable type-strain genomes for metagenomic binning, comparative biology and taxonomic classification.</title>
        <authorList>
            <person name="Goeker M."/>
        </authorList>
    </citation>
    <scope>NUCLEOTIDE SEQUENCE [LARGE SCALE GENOMIC DNA]</scope>
    <source>
        <strain evidence="6 7">DSM 105096</strain>
    </source>
</reference>
<dbReference type="RefSeq" id="WP_168036436.1">
    <property type="nucleotide sequence ID" value="NZ_JAATJH010000002.1"/>
</dbReference>
<protein>
    <submittedName>
        <fullName evidence="6">AcrR family transcriptional regulator</fullName>
    </submittedName>
</protein>
<keyword evidence="7" id="KW-1185">Reference proteome</keyword>
<dbReference type="EMBL" id="JAATJH010000002">
    <property type="protein sequence ID" value="NJC25644.1"/>
    <property type="molecule type" value="Genomic_DNA"/>
</dbReference>
<name>A0ABX0X8Q7_9BACT</name>
<dbReference type="PRINTS" id="PR00455">
    <property type="entry name" value="HTHTETR"/>
</dbReference>
<dbReference type="PROSITE" id="PS50977">
    <property type="entry name" value="HTH_TETR_2"/>
    <property type="match status" value="1"/>
</dbReference>
<keyword evidence="3" id="KW-0804">Transcription</keyword>
<evidence type="ECO:0000313" key="6">
    <source>
        <dbReference type="EMBL" id="NJC25644.1"/>
    </source>
</evidence>
<dbReference type="InterPro" id="IPR009057">
    <property type="entry name" value="Homeodomain-like_sf"/>
</dbReference>
<organism evidence="6 7">
    <name type="scientific">Neolewinella antarctica</name>
    <dbReference type="NCBI Taxonomy" id="442734"/>
    <lineage>
        <taxon>Bacteria</taxon>
        <taxon>Pseudomonadati</taxon>
        <taxon>Bacteroidota</taxon>
        <taxon>Saprospiria</taxon>
        <taxon>Saprospirales</taxon>
        <taxon>Lewinellaceae</taxon>
        <taxon>Neolewinella</taxon>
    </lineage>
</organism>
<dbReference type="InterPro" id="IPR036271">
    <property type="entry name" value="Tet_transcr_reg_TetR-rel_C_sf"/>
</dbReference>
<dbReference type="Pfam" id="PF00440">
    <property type="entry name" value="TetR_N"/>
    <property type="match status" value="1"/>
</dbReference>
<dbReference type="Proteomes" id="UP000770785">
    <property type="component" value="Unassembled WGS sequence"/>
</dbReference>
<dbReference type="PANTHER" id="PTHR30055">
    <property type="entry name" value="HTH-TYPE TRANSCRIPTIONAL REGULATOR RUTR"/>
    <property type="match status" value="1"/>
</dbReference>
<dbReference type="Pfam" id="PF13305">
    <property type="entry name" value="TetR_C_33"/>
    <property type="match status" value="1"/>
</dbReference>
<dbReference type="InterPro" id="IPR001647">
    <property type="entry name" value="HTH_TetR"/>
</dbReference>
<dbReference type="SUPFAM" id="SSF48498">
    <property type="entry name" value="Tetracyclin repressor-like, C-terminal domain"/>
    <property type="match status" value="1"/>
</dbReference>
<evidence type="ECO:0000259" key="5">
    <source>
        <dbReference type="PROSITE" id="PS50977"/>
    </source>
</evidence>
<keyword evidence="1" id="KW-0805">Transcription regulation</keyword>
<feature type="DNA-binding region" description="H-T-H motif" evidence="4">
    <location>
        <begin position="35"/>
        <end position="54"/>
    </location>
</feature>
<sequence length="213" mass="24958">MGITERKAREKEELRQLIITTATDLFREVGYAGVSMRKIAKRIEYSVGTLYVYYKDKDELFFAVQKAAFRRGLVYIQDLPELEQPIDRLRAMGDRYIRFGLENPDLYRLMFMMDKPMQALEDDRQWEPGIELHNMLAALINDCIAAGQLPDKDPDRTSFSVWSFVHGMVSLYIVDRLHIYENLESTTQLRGMDIEELLFASNRTMIELIQTDR</sequence>
<feature type="domain" description="HTH tetR-type" evidence="5">
    <location>
        <begin position="12"/>
        <end position="72"/>
    </location>
</feature>
<accession>A0ABX0X8Q7</accession>
<dbReference type="InterPro" id="IPR025996">
    <property type="entry name" value="MT1864/Rv1816-like_C"/>
</dbReference>
<dbReference type="InterPro" id="IPR050109">
    <property type="entry name" value="HTH-type_TetR-like_transc_reg"/>
</dbReference>
<keyword evidence="2 4" id="KW-0238">DNA-binding</keyword>
<evidence type="ECO:0000256" key="4">
    <source>
        <dbReference type="PROSITE-ProRule" id="PRU00335"/>
    </source>
</evidence>
<proteinExistence type="predicted"/>
<dbReference type="SUPFAM" id="SSF46689">
    <property type="entry name" value="Homeodomain-like"/>
    <property type="match status" value="1"/>
</dbReference>
<dbReference type="PANTHER" id="PTHR30055:SF212">
    <property type="entry name" value="TETR-FAMILY FAMILY TRANSCRIPTIONAL REGULATOR"/>
    <property type="match status" value="1"/>
</dbReference>
<comment type="caution">
    <text evidence="6">The sequence shown here is derived from an EMBL/GenBank/DDBJ whole genome shotgun (WGS) entry which is preliminary data.</text>
</comment>
<evidence type="ECO:0000313" key="7">
    <source>
        <dbReference type="Proteomes" id="UP000770785"/>
    </source>
</evidence>
<evidence type="ECO:0000256" key="2">
    <source>
        <dbReference type="ARBA" id="ARBA00023125"/>
    </source>
</evidence>
<dbReference type="Gene3D" id="1.10.357.10">
    <property type="entry name" value="Tetracycline Repressor, domain 2"/>
    <property type="match status" value="1"/>
</dbReference>
<evidence type="ECO:0000256" key="1">
    <source>
        <dbReference type="ARBA" id="ARBA00023015"/>
    </source>
</evidence>